<dbReference type="EMBL" id="JBIPKE010000015">
    <property type="protein sequence ID" value="MFH6983340.1"/>
    <property type="molecule type" value="Genomic_DNA"/>
</dbReference>
<dbReference type="Proteomes" id="UP001610063">
    <property type="component" value="Unassembled WGS sequence"/>
</dbReference>
<sequence>MKTIMILVVSAMLATTGFSKPTDKQFETISNIQQTDSATFKVFGQCGMCKKRIEKAAKQLDGVSEAKWDVDSKEFTARYDAAKVSEKEIQEKIASVGHDTEKVKATDEAYGTLPGCCKYDRPDTK</sequence>
<keyword evidence="3" id="KW-1185">Reference proteome</keyword>
<comment type="caution">
    <text evidence="2">The sequence shown here is derived from an EMBL/GenBank/DDBJ whole genome shotgun (WGS) entry which is preliminary data.</text>
</comment>
<reference evidence="2 3" key="1">
    <citation type="journal article" date="2013" name="Int. J. Syst. Evol. Microbiol.">
        <title>Marinoscillum luteum sp. nov., isolated from marine sediment.</title>
        <authorList>
            <person name="Cha I.T."/>
            <person name="Park S.J."/>
            <person name="Kim S.J."/>
            <person name="Kim J.G."/>
            <person name="Jung M.Y."/>
            <person name="Shin K.S."/>
            <person name="Kwon K.K."/>
            <person name="Yang S.H."/>
            <person name="Seo Y.S."/>
            <person name="Rhee S.K."/>
        </authorList>
    </citation>
    <scope>NUCLEOTIDE SEQUENCE [LARGE SCALE GENOMIC DNA]</scope>
    <source>
        <strain evidence="2 3">KCTC 23939</strain>
    </source>
</reference>
<dbReference type="CDD" id="cd00371">
    <property type="entry name" value="HMA"/>
    <property type="match status" value="1"/>
</dbReference>
<accession>A0ABW7N7D5</accession>
<dbReference type="RefSeq" id="WP_395416917.1">
    <property type="nucleotide sequence ID" value="NZ_JBIPKE010000015.1"/>
</dbReference>
<dbReference type="SUPFAM" id="SSF55008">
    <property type="entry name" value="HMA, heavy metal-associated domain"/>
    <property type="match status" value="1"/>
</dbReference>
<gene>
    <name evidence="2" type="ORF">ACHKAR_07825</name>
</gene>
<dbReference type="Pfam" id="PF00403">
    <property type="entry name" value="HMA"/>
    <property type="match status" value="1"/>
</dbReference>
<dbReference type="InterPro" id="IPR036163">
    <property type="entry name" value="HMA_dom_sf"/>
</dbReference>
<dbReference type="Gene3D" id="3.30.70.100">
    <property type="match status" value="1"/>
</dbReference>
<evidence type="ECO:0000259" key="1">
    <source>
        <dbReference type="PROSITE" id="PS50846"/>
    </source>
</evidence>
<dbReference type="InterPro" id="IPR006121">
    <property type="entry name" value="HMA_dom"/>
</dbReference>
<feature type="domain" description="HMA" evidence="1">
    <location>
        <begin position="35"/>
        <end position="101"/>
    </location>
</feature>
<dbReference type="PROSITE" id="PS50846">
    <property type="entry name" value="HMA_2"/>
    <property type="match status" value="1"/>
</dbReference>
<proteinExistence type="predicted"/>
<evidence type="ECO:0000313" key="2">
    <source>
        <dbReference type="EMBL" id="MFH6983340.1"/>
    </source>
</evidence>
<protein>
    <submittedName>
        <fullName evidence="2">Heavy-metal-associated domain-containing protein</fullName>
    </submittedName>
</protein>
<evidence type="ECO:0000313" key="3">
    <source>
        <dbReference type="Proteomes" id="UP001610063"/>
    </source>
</evidence>
<name>A0ABW7N7D5_9BACT</name>
<organism evidence="2 3">
    <name type="scientific">Marinoscillum luteum</name>
    <dbReference type="NCBI Taxonomy" id="861051"/>
    <lineage>
        <taxon>Bacteria</taxon>
        <taxon>Pseudomonadati</taxon>
        <taxon>Bacteroidota</taxon>
        <taxon>Cytophagia</taxon>
        <taxon>Cytophagales</taxon>
        <taxon>Reichenbachiellaceae</taxon>
        <taxon>Marinoscillum</taxon>
    </lineage>
</organism>